<evidence type="ECO:0000256" key="2">
    <source>
        <dbReference type="ARBA" id="ARBA00023125"/>
    </source>
</evidence>
<organism evidence="6 7">
    <name type="scientific">Roseomonas nitratireducens</name>
    <dbReference type="NCBI Taxonomy" id="2820810"/>
    <lineage>
        <taxon>Bacteria</taxon>
        <taxon>Pseudomonadati</taxon>
        <taxon>Pseudomonadota</taxon>
        <taxon>Alphaproteobacteria</taxon>
        <taxon>Acetobacterales</taxon>
        <taxon>Roseomonadaceae</taxon>
        <taxon>Roseomonas</taxon>
    </lineage>
</organism>
<dbReference type="InterPro" id="IPR001647">
    <property type="entry name" value="HTH_TetR"/>
</dbReference>
<reference evidence="6 7" key="1">
    <citation type="submission" date="2021-03" db="EMBL/GenBank/DDBJ databases">
        <authorList>
            <person name="So Y."/>
        </authorList>
    </citation>
    <scope>NUCLEOTIDE SEQUENCE [LARGE SCALE GENOMIC DNA]</scope>
    <source>
        <strain evidence="6 7">PWR1</strain>
    </source>
</reference>
<keyword evidence="1" id="KW-0805">Transcription regulation</keyword>
<dbReference type="PRINTS" id="PR00455">
    <property type="entry name" value="HTHTETR"/>
</dbReference>
<dbReference type="Gene3D" id="1.10.357.10">
    <property type="entry name" value="Tetracycline Repressor, domain 2"/>
    <property type="match status" value="1"/>
</dbReference>
<accession>A0ABS4APT5</accession>
<feature type="DNA-binding region" description="H-T-H motif" evidence="4">
    <location>
        <begin position="29"/>
        <end position="48"/>
    </location>
</feature>
<keyword evidence="3" id="KW-0804">Transcription</keyword>
<name>A0ABS4APT5_9PROT</name>
<feature type="domain" description="HTH tetR-type" evidence="5">
    <location>
        <begin position="6"/>
        <end position="66"/>
    </location>
</feature>
<dbReference type="EMBL" id="JAGIYZ010000003">
    <property type="protein sequence ID" value="MBP0463382.1"/>
    <property type="molecule type" value="Genomic_DNA"/>
</dbReference>
<protein>
    <submittedName>
        <fullName evidence="6">TetR family transcriptional regulator</fullName>
    </submittedName>
</protein>
<evidence type="ECO:0000259" key="5">
    <source>
        <dbReference type="PROSITE" id="PS50977"/>
    </source>
</evidence>
<dbReference type="RefSeq" id="WP_209350763.1">
    <property type="nucleotide sequence ID" value="NZ_JAGIYZ010000003.1"/>
</dbReference>
<dbReference type="Pfam" id="PF17937">
    <property type="entry name" value="TetR_C_28"/>
    <property type="match status" value="1"/>
</dbReference>
<evidence type="ECO:0000256" key="4">
    <source>
        <dbReference type="PROSITE-ProRule" id="PRU00335"/>
    </source>
</evidence>
<dbReference type="SUPFAM" id="SSF46689">
    <property type="entry name" value="Homeodomain-like"/>
    <property type="match status" value="1"/>
</dbReference>
<keyword evidence="2 4" id="KW-0238">DNA-binding</keyword>
<dbReference type="PROSITE" id="PS50977">
    <property type="entry name" value="HTH_TETR_2"/>
    <property type="match status" value="1"/>
</dbReference>
<gene>
    <name evidence="6" type="ORF">J5Y09_05620</name>
</gene>
<evidence type="ECO:0000256" key="1">
    <source>
        <dbReference type="ARBA" id="ARBA00023015"/>
    </source>
</evidence>
<proteinExistence type="predicted"/>
<evidence type="ECO:0000256" key="3">
    <source>
        <dbReference type="ARBA" id="ARBA00023163"/>
    </source>
</evidence>
<evidence type="ECO:0000313" key="6">
    <source>
        <dbReference type="EMBL" id="MBP0463382.1"/>
    </source>
</evidence>
<sequence>MGRRKTIDRDRVLDVAEEIVATRGAAALTIGAVAAAAGITKGGVQSCFGTKEAMIAAMLKRWLAEDDRRFRAAGGDAAAPADRIRAHVETTHSLDEASHARAVALLAALLQTPEHLMAARGWYAGRLGSLDPRDAGGRRARLAFLAAEGATLLRFCGLLSMTQHEWDDIFADIRHLLEPSLAARPPQGKVAQR</sequence>
<dbReference type="InterPro" id="IPR009057">
    <property type="entry name" value="Homeodomain-like_sf"/>
</dbReference>
<dbReference type="PANTHER" id="PTHR47506">
    <property type="entry name" value="TRANSCRIPTIONAL REGULATORY PROTEIN"/>
    <property type="match status" value="1"/>
</dbReference>
<comment type="caution">
    <text evidence="6">The sequence shown here is derived from an EMBL/GenBank/DDBJ whole genome shotgun (WGS) entry which is preliminary data.</text>
</comment>
<evidence type="ECO:0000313" key="7">
    <source>
        <dbReference type="Proteomes" id="UP000680815"/>
    </source>
</evidence>
<keyword evidence="7" id="KW-1185">Reference proteome</keyword>
<dbReference type="Proteomes" id="UP000680815">
    <property type="component" value="Unassembled WGS sequence"/>
</dbReference>
<dbReference type="PANTHER" id="PTHR47506:SF1">
    <property type="entry name" value="HTH-TYPE TRANSCRIPTIONAL REGULATOR YJDC"/>
    <property type="match status" value="1"/>
</dbReference>
<dbReference type="Pfam" id="PF00440">
    <property type="entry name" value="TetR_N"/>
    <property type="match status" value="1"/>
</dbReference>
<dbReference type="InterPro" id="IPR041479">
    <property type="entry name" value="TetR_CgmR_C"/>
</dbReference>